<dbReference type="RefSeq" id="WP_129440539.1">
    <property type="nucleotide sequence ID" value="NZ_CP035492.1"/>
</dbReference>
<dbReference type="PANTHER" id="PTHR40043:SF1">
    <property type="entry name" value="UPF0719 INNER MEMBRANE PROTEIN YJFL"/>
    <property type="match status" value="1"/>
</dbReference>
<evidence type="ECO:0000313" key="8">
    <source>
        <dbReference type="EMBL" id="QAY66699.1"/>
    </source>
</evidence>
<evidence type="ECO:0000256" key="2">
    <source>
        <dbReference type="ARBA" id="ARBA00005779"/>
    </source>
</evidence>
<dbReference type="GO" id="GO:0005886">
    <property type="term" value="C:plasma membrane"/>
    <property type="evidence" value="ECO:0007669"/>
    <property type="project" value="UniProtKB-SubCell"/>
</dbReference>
<feature type="transmembrane region" description="Helical" evidence="7">
    <location>
        <begin position="6"/>
        <end position="26"/>
    </location>
</feature>
<dbReference type="OrthoDB" id="2678278at2"/>
<proteinExistence type="inferred from homology"/>
<organism evidence="8 9">
    <name type="scientific">Paenibacillus protaetiae</name>
    <dbReference type="NCBI Taxonomy" id="2509456"/>
    <lineage>
        <taxon>Bacteria</taxon>
        <taxon>Bacillati</taxon>
        <taxon>Bacillota</taxon>
        <taxon>Bacilli</taxon>
        <taxon>Bacillales</taxon>
        <taxon>Paenibacillaceae</taxon>
        <taxon>Paenibacillus</taxon>
    </lineage>
</organism>
<dbReference type="KEGG" id="pprt:ET464_10060"/>
<dbReference type="EMBL" id="CP035492">
    <property type="protein sequence ID" value="QAY66699.1"/>
    <property type="molecule type" value="Genomic_DNA"/>
</dbReference>
<dbReference type="PANTHER" id="PTHR40043">
    <property type="entry name" value="UPF0719 INNER MEMBRANE PROTEIN YJFL"/>
    <property type="match status" value="1"/>
</dbReference>
<sequence>MDWIEIARIPVWAVFGSVLLLVLMLLDSLTTKYKDLQEIRDGNTAVTVRFVMKLAAQAYILGQSIHKSGDIGEALIISVVSFVILMLMEWLFRFGLSAASRIKLEDGIHEGKINYALFAGSIHLAGALIIGAV</sequence>
<comment type="similarity">
    <text evidence="2">Belongs to the UPF0719 family.</text>
</comment>
<evidence type="ECO:0000256" key="5">
    <source>
        <dbReference type="ARBA" id="ARBA00022989"/>
    </source>
</evidence>
<dbReference type="InterPro" id="IPR007140">
    <property type="entry name" value="DUF350"/>
</dbReference>
<reference evidence="8 9" key="1">
    <citation type="submission" date="2019-01" db="EMBL/GenBank/DDBJ databases">
        <title>Genome sequencing of strain FW100M-2.</title>
        <authorList>
            <person name="Heo J."/>
            <person name="Kim S.-J."/>
            <person name="Kim J.-S."/>
            <person name="Hong S.-B."/>
            <person name="Kwon S.-W."/>
        </authorList>
    </citation>
    <scope>NUCLEOTIDE SEQUENCE [LARGE SCALE GENOMIC DNA]</scope>
    <source>
        <strain evidence="8 9">FW100M-2</strain>
    </source>
</reference>
<keyword evidence="4 7" id="KW-0812">Transmembrane</keyword>
<evidence type="ECO:0000256" key="7">
    <source>
        <dbReference type="SAM" id="Phobius"/>
    </source>
</evidence>
<keyword evidence="5 7" id="KW-1133">Transmembrane helix</keyword>
<gene>
    <name evidence="8" type="ORF">ET464_10060</name>
</gene>
<evidence type="ECO:0000256" key="4">
    <source>
        <dbReference type="ARBA" id="ARBA00022692"/>
    </source>
</evidence>
<feature type="transmembrane region" description="Helical" evidence="7">
    <location>
        <begin position="113"/>
        <end position="132"/>
    </location>
</feature>
<dbReference type="Proteomes" id="UP000293568">
    <property type="component" value="Chromosome"/>
</dbReference>
<keyword evidence="3" id="KW-1003">Cell membrane</keyword>
<evidence type="ECO:0000256" key="6">
    <source>
        <dbReference type="ARBA" id="ARBA00023136"/>
    </source>
</evidence>
<protein>
    <submittedName>
        <fullName evidence="8">DUF350 domain-containing protein</fullName>
    </submittedName>
</protein>
<dbReference type="AlphaFoldDB" id="A0A4P6EY52"/>
<dbReference type="Pfam" id="PF03994">
    <property type="entry name" value="DUF350"/>
    <property type="match status" value="1"/>
</dbReference>
<accession>A0A4P6EY52</accession>
<name>A0A4P6EY52_9BACL</name>
<evidence type="ECO:0000256" key="1">
    <source>
        <dbReference type="ARBA" id="ARBA00004651"/>
    </source>
</evidence>
<evidence type="ECO:0000313" key="9">
    <source>
        <dbReference type="Proteomes" id="UP000293568"/>
    </source>
</evidence>
<keyword evidence="9" id="KW-1185">Reference proteome</keyword>
<keyword evidence="6 7" id="KW-0472">Membrane</keyword>
<evidence type="ECO:0000256" key="3">
    <source>
        <dbReference type="ARBA" id="ARBA00022475"/>
    </source>
</evidence>
<feature type="transmembrane region" description="Helical" evidence="7">
    <location>
        <begin position="71"/>
        <end position="92"/>
    </location>
</feature>
<comment type="subcellular location">
    <subcellularLocation>
        <location evidence="1">Cell membrane</location>
        <topology evidence="1">Multi-pass membrane protein</topology>
    </subcellularLocation>
</comment>